<reference evidence="2" key="2">
    <citation type="journal article" date="2015" name="Data Brief">
        <title>Shoot transcriptome of the giant reed, Arundo donax.</title>
        <authorList>
            <person name="Barrero R.A."/>
            <person name="Guerrero F.D."/>
            <person name="Moolhuijzen P."/>
            <person name="Goolsby J.A."/>
            <person name="Tidwell J."/>
            <person name="Bellgard S.E."/>
            <person name="Bellgard M.I."/>
        </authorList>
    </citation>
    <scope>NUCLEOTIDE SEQUENCE</scope>
    <source>
        <tissue evidence="2">Shoot tissue taken approximately 20 cm above the soil surface</tissue>
    </source>
</reference>
<proteinExistence type="predicted"/>
<organism evidence="2">
    <name type="scientific">Arundo donax</name>
    <name type="common">Giant reed</name>
    <name type="synonym">Donax arundinaceus</name>
    <dbReference type="NCBI Taxonomy" id="35708"/>
    <lineage>
        <taxon>Eukaryota</taxon>
        <taxon>Viridiplantae</taxon>
        <taxon>Streptophyta</taxon>
        <taxon>Embryophyta</taxon>
        <taxon>Tracheophyta</taxon>
        <taxon>Spermatophyta</taxon>
        <taxon>Magnoliopsida</taxon>
        <taxon>Liliopsida</taxon>
        <taxon>Poales</taxon>
        <taxon>Poaceae</taxon>
        <taxon>PACMAD clade</taxon>
        <taxon>Arundinoideae</taxon>
        <taxon>Arundineae</taxon>
        <taxon>Arundo</taxon>
    </lineage>
</organism>
<name>A0A0A9FQN0_ARUDO</name>
<reference evidence="2" key="1">
    <citation type="submission" date="2014-09" db="EMBL/GenBank/DDBJ databases">
        <authorList>
            <person name="Magalhaes I.L.F."/>
            <person name="Oliveira U."/>
            <person name="Santos F.R."/>
            <person name="Vidigal T.H.D.A."/>
            <person name="Brescovit A.D."/>
            <person name="Santos A.J."/>
        </authorList>
    </citation>
    <scope>NUCLEOTIDE SEQUENCE</scope>
    <source>
        <tissue evidence="2">Shoot tissue taken approximately 20 cm above the soil surface</tissue>
    </source>
</reference>
<protein>
    <submittedName>
        <fullName evidence="2">Uncharacterized protein</fullName>
    </submittedName>
</protein>
<evidence type="ECO:0000256" key="1">
    <source>
        <dbReference type="SAM" id="MobiDB-lite"/>
    </source>
</evidence>
<evidence type="ECO:0000313" key="2">
    <source>
        <dbReference type="EMBL" id="JAE10598.1"/>
    </source>
</evidence>
<feature type="region of interest" description="Disordered" evidence="1">
    <location>
        <begin position="1"/>
        <end position="42"/>
    </location>
</feature>
<dbReference type="EMBL" id="GBRH01187298">
    <property type="protein sequence ID" value="JAE10598.1"/>
    <property type="molecule type" value="Transcribed_RNA"/>
</dbReference>
<feature type="compositionally biased region" description="Polar residues" evidence="1">
    <location>
        <begin position="20"/>
        <end position="30"/>
    </location>
</feature>
<sequence>MDSSPTPGEPKKKLKLATSLEVQTGEQTNCGRRLQNNKDGVF</sequence>
<accession>A0A0A9FQN0</accession>
<dbReference type="AlphaFoldDB" id="A0A0A9FQN0"/>